<protein>
    <recommendedName>
        <fullName evidence="5">FRIGIDA-like protein</fullName>
    </recommendedName>
</protein>
<dbReference type="Pfam" id="PF07899">
    <property type="entry name" value="Frigida"/>
    <property type="match status" value="2"/>
</dbReference>
<dbReference type="PANTHER" id="PTHR31791">
    <property type="entry name" value="FRIGIDA-LIKE PROTEIN 3-RELATED"/>
    <property type="match status" value="1"/>
</dbReference>
<dbReference type="Proteomes" id="UP000823775">
    <property type="component" value="Unassembled WGS sequence"/>
</dbReference>
<keyword evidence="2 5" id="KW-0217">Developmental protein</keyword>
<evidence type="ECO:0000256" key="5">
    <source>
        <dbReference type="RuleBase" id="RU364012"/>
    </source>
</evidence>
<keyword evidence="4 5" id="KW-0287">Flowering</keyword>
<keyword evidence="8" id="KW-1185">Reference proteome</keyword>
<dbReference type="EMBL" id="JACEIK010005864">
    <property type="protein sequence ID" value="MCE0482329.1"/>
    <property type="molecule type" value="Genomic_DNA"/>
</dbReference>
<evidence type="ECO:0000256" key="3">
    <source>
        <dbReference type="ARBA" id="ARBA00022782"/>
    </source>
</evidence>
<keyword evidence="3 5" id="KW-0221">Differentiation</keyword>
<dbReference type="InterPro" id="IPR012474">
    <property type="entry name" value="Frigida"/>
</dbReference>
<evidence type="ECO:0000256" key="2">
    <source>
        <dbReference type="ARBA" id="ARBA00022473"/>
    </source>
</evidence>
<evidence type="ECO:0000256" key="1">
    <source>
        <dbReference type="ARBA" id="ARBA00008956"/>
    </source>
</evidence>
<name>A0ABS8VQ14_DATST</name>
<sequence length="304" mass="33954">MNKMKKPMVSAAAAGPTPRSEPPMNTQLVQEEPQQSELQPTHSQELIIANLRKLSDALFAFQRCLSDLEQHVRSVRTSIDSSMLLLLTLPPCTTNTTPPPYMITHLSDINGLREQVPKALNLSPNPARLALECINKGRKRCLSGLRGLASLLTLECLLLMMGEAEGEGRVVEIDKGAKEEAEQVSGAWGVFGVLRRSSVLMEKIPKIIQWMLKNNLVVGAVDIVYTFGMEERFNPRGILTSFLHKSEVSYLKKTKGLEQGIAVRAGKKKHLSNLKSVSECLERQKIWNVRRLILRNSFQGGKWM</sequence>
<reference evidence="7 8" key="1">
    <citation type="journal article" date="2021" name="BMC Genomics">
        <title>Datura genome reveals duplications of psychoactive alkaloid biosynthetic genes and high mutation rate following tissue culture.</title>
        <authorList>
            <person name="Rajewski A."/>
            <person name="Carter-House D."/>
            <person name="Stajich J."/>
            <person name="Litt A."/>
        </authorList>
    </citation>
    <scope>NUCLEOTIDE SEQUENCE [LARGE SCALE GENOMIC DNA]</scope>
    <source>
        <strain evidence="7">AR-01</strain>
    </source>
</reference>
<evidence type="ECO:0000313" key="7">
    <source>
        <dbReference type="EMBL" id="MCE0482329.1"/>
    </source>
</evidence>
<evidence type="ECO:0000256" key="4">
    <source>
        <dbReference type="ARBA" id="ARBA00023089"/>
    </source>
</evidence>
<accession>A0ABS8VQ14</accession>
<evidence type="ECO:0000313" key="8">
    <source>
        <dbReference type="Proteomes" id="UP000823775"/>
    </source>
</evidence>
<evidence type="ECO:0000256" key="6">
    <source>
        <dbReference type="SAM" id="MobiDB-lite"/>
    </source>
</evidence>
<organism evidence="7 8">
    <name type="scientific">Datura stramonium</name>
    <name type="common">Jimsonweed</name>
    <name type="synonym">Common thornapple</name>
    <dbReference type="NCBI Taxonomy" id="4076"/>
    <lineage>
        <taxon>Eukaryota</taxon>
        <taxon>Viridiplantae</taxon>
        <taxon>Streptophyta</taxon>
        <taxon>Embryophyta</taxon>
        <taxon>Tracheophyta</taxon>
        <taxon>Spermatophyta</taxon>
        <taxon>Magnoliopsida</taxon>
        <taxon>eudicotyledons</taxon>
        <taxon>Gunneridae</taxon>
        <taxon>Pentapetalae</taxon>
        <taxon>asterids</taxon>
        <taxon>lamiids</taxon>
        <taxon>Solanales</taxon>
        <taxon>Solanaceae</taxon>
        <taxon>Solanoideae</taxon>
        <taxon>Datureae</taxon>
        <taxon>Datura</taxon>
    </lineage>
</organism>
<gene>
    <name evidence="7" type="ORF">HAX54_041003</name>
</gene>
<dbReference type="PANTHER" id="PTHR31791:SF57">
    <property type="entry name" value="FRIGIDA-LIKE PROTEIN"/>
    <property type="match status" value="1"/>
</dbReference>
<comment type="caution">
    <text evidence="7">The sequence shown here is derived from an EMBL/GenBank/DDBJ whole genome shotgun (WGS) entry which is preliminary data.</text>
</comment>
<comment type="similarity">
    <text evidence="1 5">Belongs to the Frigida family.</text>
</comment>
<proteinExistence type="inferred from homology"/>
<feature type="compositionally biased region" description="Polar residues" evidence="6">
    <location>
        <begin position="23"/>
        <end position="40"/>
    </location>
</feature>
<feature type="region of interest" description="Disordered" evidence="6">
    <location>
        <begin position="1"/>
        <end position="40"/>
    </location>
</feature>